<dbReference type="EMBL" id="NSKD01000001">
    <property type="protein sequence ID" value="PAU81954.1"/>
    <property type="molecule type" value="Genomic_DNA"/>
</dbReference>
<keyword evidence="3" id="KW-1185">Reference proteome</keyword>
<protein>
    <submittedName>
        <fullName evidence="2">Carboxymuconolactone decarboxylase</fullName>
    </submittedName>
</protein>
<evidence type="ECO:0000313" key="3">
    <source>
        <dbReference type="Proteomes" id="UP000218896"/>
    </source>
</evidence>
<dbReference type="RefSeq" id="WP_095616053.1">
    <property type="nucleotide sequence ID" value="NZ_NSKD01000001.1"/>
</dbReference>
<feature type="region of interest" description="Disordered" evidence="1">
    <location>
        <begin position="1"/>
        <end position="21"/>
    </location>
</feature>
<evidence type="ECO:0000313" key="2">
    <source>
        <dbReference type="EMBL" id="PAU81954.1"/>
    </source>
</evidence>
<accession>A0A2A2FB54</accession>
<dbReference type="SUPFAM" id="SSF69118">
    <property type="entry name" value="AhpD-like"/>
    <property type="match status" value="1"/>
</dbReference>
<reference evidence="2 3" key="1">
    <citation type="submission" date="2017-08" db="EMBL/GenBank/DDBJ databases">
        <title>Halovibrio sewagensis sp. nov., isolated from wastewater of high salinity.</title>
        <authorList>
            <person name="Dong X."/>
            <person name="Zhang G."/>
        </authorList>
    </citation>
    <scope>NUCLEOTIDE SEQUENCE [LARGE SCALE GENOMIC DNA]</scope>
    <source>
        <strain evidence="2 3">YL5-2</strain>
    </source>
</reference>
<proteinExistence type="predicted"/>
<gene>
    <name evidence="2" type="ORF">CK501_02050</name>
</gene>
<dbReference type="AlphaFoldDB" id="A0A2A2FB54"/>
<dbReference type="InterPro" id="IPR029032">
    <property type="entry name" value="AhpD-like"/>
</dbReference>
<dbReference type="Proteomes" id="UP000218896">
    <property type="component" value="Unassembled WGS sequence"/>
</dbReference>
<sequence>MSTFRLHDVESAPEESKPILENSRKTMGMIPNLHAVLAESPQTLKAYGTLHELFSNTSFNRDEITVVWQTINVENECTYCVPAHTAIAKQMGVSDDISQALRDEAPLPDDKLEALRTFTQQVMAKRGNVEKADLDAFFRAGYGHQQVLEVVLGLAQKTISNYVNHMAETPLDEPFQPLSWQRS</sequence>
<dbReference type="PANTHER" id="PTHR35446">
    <property type="entry name" value="SI:CH211-175M2.5"/>
    <property type="match status" value="1"/>
</dbReference>
<organism evidence="2 3">
    <name type="scientific">Halovibrio salipaludis</name>
    <dbReference type="NCBI Taxonomy" id="2032626"/>
    <lineage>
        <taxon>Bacteria</taxon>
        <taxon>Pseudomonadati</taxon>
        <taxon>Pseudomonadota</taxon>
        <taxon>Gammaproteobacteria</taxon>
        <taxon>Oceanospirillales</taxon>
        <taxon>Halomonadaceae</taxon>
        <taxon>Halovibrio</taxon>
    </lineage>
</organism>
<dbReference type="PANTHER" id="PTHR35446:SF3">
    <property type="entry name" value="CMD DOMAIN-CONTAINING PROTEIN"/>
    <property type="match status" value="1"/>
</dbReference>
<evidence type="ECO:0000256" key="1">
    <source>
        <dbReference type="SAM" id="MobiDB-lite"/>
    </source>
</evidence>
<name>A0A2A2FB54_9GAMM</name>
<dbReference type="Gene3D" id="1.20.1290.10">
    <property type="entry name" value="AhpD-like"/>
    <property type="match status" value="1"/>
</dbReference>
<comment type="caution">
    <text evidence="2">The sequence shown here is derived from an EMBL/GenBank/DDBJ whole genome shotgun (WGS) entry which is preliminary data.</text>
</comment>
<dbReference type="OrthoDB" id="9808310at2"/>